<dbReference type="AlphaFoldDB" id="A0A4D8RF15"/>
<evidence type="ECO:0000256" key="6">
    <source>
        <dbReference type="PROSITE-ProRule" id="PRU00169"/>
    </source>
</evidence>
<organism evidence="9 10">
    <name type="scientific">Azospirillum brasilense</name>
    <dbReference type="NCBI Taxonomy" id="192"/>
    <lineage>
        <taxon>Bacteria</taxon>
        <taxon>Pseudomonadati</taxon>
        <taxon>Pseudomonadota</taxon>
        <taxon>Alphaproteobacteria</taxon>
        <taxon>Rhodospirillales</taxon>
        <taxon>Azospirillaceae</taxon>
        <taxon>Azospirillum</taxon>
    </lineage>
</organism>
<keyword evidence="2" id="KW-0902">Two-component regulatory system</keyword>
<feature type="compositionally biased region" description="Low complexity" evidence="7">
    <location>
        <begin position="183"/>
        <end position="192"/>
    </location>
</feature>
<evidence type="ECO:0000256" key="5">
    <source>
        <dbReference type="ARBA" id="ARBA00023163"/>
    </source>
</evidence>
<sequence>MPRRYPTHLKILVVENNPLLLRALRDMLEHWGVGQVAPAANGQEAMELLRREPYDLMVTDWVMEPVGGGQLVRWVRGSATCLSPDLPIIVLTANADVATVRAAWDAGADTVLAKPASAATIARRIETVLNNPRRGGRSQSESAAAKPTNNSTPSSSHPAPARPAISSAPAPLRLPPPPPRLPGPSGTGPLRSTDPKMVRLVLALDRMERAVACPDALGTRLRHAVSDLQLAAAGNAAATAIVASLSTCVTWVDHDGESFQEAVQAHMDALRWIISIGGGADSSAALRVMIGALRAMVRSLSLRDGNGPGLWPDGVFGAPDHGGDAGHSPGQSPGHSPGHSPLPPA</sequence>
<dbReference type="PANTHER" id="PTHR48111">
    <property type="entry name" value="REGULATOR OF RPOS"/>
    <property type="match status" value="1"/>
</dbReference>
<dbReference type="SMART" id="SM00448">
    <property type="entry name" value="REC"/>
    <property type="match status" value="1"/>
</dbReference>
<feature type="compositionally biased region" description="Pro residues" evidence="7">
    <location>
        <begin position="172"/>
        <end position="182"/>
    </location>
</feature>
<dbReference type="PROSITE" id="PS50110">
    <property type="entry name" value="RESPONSE_REGULATORY"/>
    <property type="match status" value="1"/>
</dbReference>
<evidence type="ECO:0000256" key="7">
    <source>
        <dbReference type="SAM" id="MobiDB-lite"/>
    </source>
</evidence>
<feature type="region of interest" description="Disordered" evidence="7">
    <location>
        <begin position="311"/>
        <end position="345"/>
    </location>
</feature>
<feature type="region of interest" description="Disordered" evidence="7">
    <location>
        <begin position="127"/>
        <end position="194"/>
    </location>
</feature>
<name>A0A4D8RF15_AZOBR</name>
<keyword evidence="5" id="KW-0804">Transcription</keyword>
<dbReference type="Gene3D" id="3.40.50.2300">
    <property type="match status" value="1"/>
</dbReference>
<dbReference type="InterPro" id="IPR011006">
    <property type="entry name" value="CheY-like_superfamily"/>
</dbReference>
<keyword evidence="1 6" id="KW-0597">Phosphoprotein</keyword>
<dbReference type="InterPro" id="IPR039420">
    <property type="entry name" value="WalR-like"/>
</dbReference>
<accession>A0A4D8RF15</accession>
<keyword evidence="3" id="KW-0805">Transcription regulation</keyword>
<gene>
    <name evidence="9" type="ORF">D3869_12175</name>
</gene>
<dbReference type="SUPFAM" id="SSF52172">
    <property type="entry name" value="CheY-like"/>
    <property type="match status" value="1"/>
</dbReference>
<evidence type="ECO:0000256" key="1">
    <source>
        <dbReference type="ARBA" id="ARBA00022553"/>
    </source>
</evidence>
<evidence type="ECO:0000256" key="2">
    <source>
        <dbReference type="ARBA" id="ARBA00023012"/>
    </source>
</evidence>
<feature type="compositionally biased region" description="Polar residues" evidence="7">
    <location>
        <begin position="137"/>
        <end position="150"/>
    </location>
</feature>
<proteinExistence type="predicted"/>
<dbReference type="RefSeq" id="WP_137140261.1">
    <property type="nucleotide sequence ID" value="NZ_CP032345.1"/>
</dbReference>
<dbReference type="GO" id="GO:0006355">
    <property type="term" value="P:regulation of DNA-templated transcription"/>
    <property type="evidence" value="ECO:0007669"/>
    <property type="project" value="TreeGrafter"/>
</dbReference>
<feature type="domain" description="Response regulatory" evidence="8">
    <location>
        <begin position="10"/>
        <end position="129"/>
    </location>
</feature>
<evidence type="ECO:0000256" key="4">
    <source>
        <dbReference type="ARBA" id="ARBA00023125"/>
    </source>
</evidence>
<dbReference type="CDD" id="cd17546">
    <property type="entry name" value="REC_hyHK_CKI1_RcsC-like"/>
    <property type="match status" value="1"/>
</dbReference>
<dbReference type="PANTHER" id="PTHR48111:SF1">
    <property type="entry name" value="TWO-COMPONENT RESPONSE REGULATOR ORR33"/>
    <property type="match status" value="1"/>
</dbReference>
<evidence type="ECO:0000313" key="10">
    <source>
        <dbReference type="Proteomes" id="UP000298693"/>
    </source>
</evidence>
<feature type="compositionally biased region" description="Low complexity" evidence="7">
    <location>
        <begin position="326"/>
        <end position="339"/>
    </location>
</feature>
<dbReference type="InterPro" id="IPR001789">
    <property type="entry name" value="Sig_transdc_resp-reg_receiver"/>
</dbReference>
<keyword evidence="4" id="KW-0238">DNA-binding</keyword>
<dbReference type="GO" id="GO:0000156">
    <property type="term" value="F:phosphorelay response regulator activity"/>
    <property type="evidence" value="ECO:0007669"/>
    <property type="project" value="TreeGrafter"/>
</dbReference>
<dbReference type="GO" id="GO:0032993">
    <property type="term" value="C:protein-DNA complex"/>
    <property type="evidence" value="ECO:0007669"/>
    <property type="project" value="TreeGrafter"/>
</dbReference>
<dbReference type="Pfam" id="PF00072">
    <property type="entry name" value="Response_reg"/>
    <property type="match status" value="1"/>
</dbReference>
<evidence type="ECO:0000256" key="3">
    <source>
        <dbReference type="ARBA" id="ARBA00023015"/>
    </source>
</evidence>
<feature type="compositionally biased region" description="Low complexity" evidence="7">
    <location>
        <begin position="151"/>
        <end position="171"/>
    </location>
</feature>
<protein>
    <submittedName>
        <fullName evidence="9">Response regulator</fullName>
    </submittedName>
</protein>
<dbReference type="GO" id="GO:0000976">
    <property type="term" value="F:transcription cis-regulatory region binding"/>
    <property type="evidence" value="ECO:0007669"/>
    <property type="project" value="TreeGrafter"/>
</dbReference>
<reference evidence="9 10" key="1">
    <citation type="submission" date="2018-09" db="EMBL/GenBank/DDBJ databases">
        <title>Whole genome based analysis of evolution and adaptive divergence in Indian and Brazilian strains of Azospirillum brasilense.</title>
        <authorList>
            <person name="Singh C."/>
            <person name="Tripathi A.K."/>
        </authorList>
    </citation>
    <scope>NUCLEOTIDE SEQUENCE [LARGE SCALE GENOMIC DNA]</scope>
    <source>
        <strain evidence="9 10">MTCC4039</strain>
    </source>
</reference>
<evidence type="ECO:0000259" key="8">
    <source>
        <dbReference type="PROSITE" id="PS50110"/>
    </source>
</evidence>
<dbReference type="EMBL" id="CP032345">
    <property type="protein sequence ID" value="QCO15922.1"/>
    <property type="molecule type" value="Genomic_DNA"/>
</dbReference>
<evidence type="ECO:0000313" key="9">
    <source>
        <dbReference type="EMBL" id="QCO15922.1"/>
    </source>
</evidence>
<dbReference type="GO" id="GO:0005829">
    <property type="term" value="C:cytosol"/>
    <property type="evidence" value="ECO:0007669"/>
    <property type="project" value="TreeGrafter"/>
</dbReference>
<feature type="modified residue" description="4-aspartylphosphate" evidence="6">
    <location>
        <position position="60"/>
    </location>
</feature>
<dbReference type="Proteomes" id="UP000298693">
    <property type="component" value="Chromosome"/>
</dbReference>